<dbReference type="InterPro" id="IPR052198">
    <property type="entry name" value="IorB_Oxidoreductase"/>
</dbReference>
<sequence>MKTNIILSGVGGQGILTIAAVLDTAALSENLFIKQSEVHGMSQRGGAVQSHVRISDKEIFSDLIPEGKADLILSVEPMELLRYLPFLKEDGWLVTDSEPFVNTNNYPDKNDLFDQIKKHPNNIIINATEIAKSIGNSKAANMVLLGAASATLPLSEESLLAAITELFQHKSERITNLNREAFFEGKKVAEDFTNLATKK</sequence>
<evidence type="ECO:0000313" key="4">
    <source>
        <dbReference type="Proteomes" id="UP000199153"/>
    </source>
</evidence>
<dbReference type="Proteomes" id="UP000199153">
    <property type="component" value="Unassembled WGS sequence"/>
</dbReference>
<organism evidence="3 4">
    <name type="scientific">Salegentibacter flavus</name>
    <dbReference type="NCBI Taxonomy" id="287099"/>
    <lineage>
        <taxon>Bacteria</taxon>
        <taxon>Pseudomonadati</taxon>
        <taxon>Bacteroidota</taxon>
        <taxon>Flavobacteriia</taxon>
        <taxon>Flavobacteriales</taxon>
        <taxon>Flavobacteriaceae</taxon>
        <taxon>Salegentibacter</taxon>
    </lineage>
</organism>
<protein>
    <submittedName>
        <fullName evidence="3">Indolepyruvate ferredoxin oxidoreductase beta subunit</fullName>
    </submittedName>
</protein>
<evidence type="ECO:0000259" key="2">
    <source>
        <dbReference type="Pfam" id="PF01558"/>
    </source>
</evidence>
<dbReference type="PANTHER" id="PTHR43854:SF1">
    <property type="entry name" value="INDOLEPYRUVATE OXIDOREDUCTASE SUBUNIT IORB"/>
    <property type="match status" value="1"/>
</dbReference>
<keyword evidence="3" id="KW-0670">Pyruvate</keyword>
<dbReference type="InterPro" id="IPR002869">
    <property type="entry name" value="Pyrv_flavodox_OxRed_cen"/>
</dbReference>
<dbReference type="OrthoDB" id="9789125at2"/>
<dbReference type="STRING" id="287099.SAMN05660413_00672"/>
<dbReference type="InterPro" id="IPR019752">
    <property type="entry name" value="Pyrv/ketoisovalerate_OxRed_cat"/>
</dbReference>
<dbReference type="EMBL" id="FOVL01000002">
    <property type="protein sequence ID" value="SFN35222.1"/>
    <property type="molecule type" value="Genomic_DNA"/>
</dbReference>
<dbReference type="AlphaFoldDB" id="A0A1I4YB31"/>
<gene>
    <name evidence="3" type="ORF">SAMN05660413_00672</name>
</gene>
<dbReference type="RefSeq" id="WP_093405830.1">
    <property type="nucleotide sequence ID" value="NZ_FOVL01000002.1"/>
</dbReference>
<dbReference type="Gene3D" id="3.40.920.10">
    <property type="entry name" value="Pyruvate-ferredoxin oxidoreductase, PFOR, domain III"/>
    <property type="match status" value="1"/>
</dbReference>
<dbReference type="PANTHER" id="PTHR43854">
    <property type="entry name" value="INDOLEPYRUVATE OXIDOREDUCTASE SUBUNIT IORB"/>
    <property type="match status" value="1"/>
</dbReference>
<name>A0A1I4YB31_9FLAO</name>
<reference evidence="3 4" key="1">
    <citation type="submission" date="2016-10" db="EMBL/GenBank/DDBJ databases">
        <authorList>
            <person name="de Groot N.N."/>
        </authorList>
    </citation>
    <scope>NUCLEOTIDE SEQUENCE [LARGE SCALE GENOMIC DNA]</scope>
    <source>
        <strain evidence="3 4">DSM 17794</strain>
    </source>
</reference>
<dbReference type="SUPFAM" id="SSF53323">
    <property type="entry name" value="Pyruvate-ferredoxin oxidoreductase, PFOR, domain III"/>
    <property type="match status" value="1"/>
</dbReference>
<keyword evidence="1" id="KW-0560">Oxidoreductase</keyword>
<feature type="domain" description="Pyruvate/ketoisovalerate oxidoreductase catalytic" evidence="2">
    <location>
        <begin position="11"/>
        <end position="185"/>
    </location>
</feature>
<dbReference type="NCBIfam" id="NF005324">
    <property type="entry name" value="PRK06853.1-4"/>
    <property type="match status" value="1"/>
</dbReference>
<evidence type="ECO:0000256" key="1">
    <source>
        <dbReference type="ARBA" id="ARBA00023002"/>
    </source>
</evidence>
<dbReference type="GO" id="GO:0016903">
    <property type="term" value="F:oxidoreductase activity, acting on the aldehyde or oxo group of donors"/>
    <property type="evidence" value="ECO:0007669"/>
    <property type="project" value="InterPro"/>
</dbReference>
<proteinExistence type="predicted"/>
<accession>A0A1I4YB31</accession>
<evidence type="ECO:0000313" key="3">
    <source>
        <dbReference type="EMBL" id="SFN35222.1"/>
    </source>
</evidence>
<dbReference type="Pfam" id="PF01558">
    <property type="entry name" value="POR"/>
    <property type="match status" value="1"/>
</dbReference>
<keyword evidence="4" id="KW-1185">Reference proteome</keyword>